<reference evidence="1" key="1">
    <citation type="submission" date="2021-01" db="EMBL/GenBank/DDBJ databases">
        <authorList>
            <person name="Lovell J.T."/>
            <person name="Bentley N."/>
            <person name="Bhattarai G."/>
            <person name="Jenkins J.W."/>
            <person name="Sreedasyam A."/>
            <person name="Alarcon Y."/>
            <person name="Bock C."/>
            <person name="Boston L."/>
            <person name="Carlson J."/>
            <person name="Cervantes K."/>
            <person name="Clermont K."/>
            <person name="Krom N."/>
            <person name="Kubenka K."/>
            <person name="Mamidi S."/>
            <person name="Mattison C."/>
            <person name="Monteros M."/>
            <person name="Pisani C."/>
            <person name="Plott C."/>
            <person name="Rajasekar S."/>
            <person name="Rhein H.S."/>
            <person name="Rohla C."/>
            <person name="Song M."/>
            <person name="Hilaire R.S."/>
            <person name="Shu S."/>
            <person name="Wells L."/>
            <person name="Wang X."/>
            <person name="Webber J."/>
            <person name="Heerema R.J."/>
            <person name="Klein P."/>
            <person name="Conner P."/>
            <person name="Grauke L."/>
            <person name="Grimwood J."/>
            <person name="Schmutz J."/>
            <person name="Randall J.J."/>
        </authorList>
    </citation>
    <scope>NUCLEOTIDE SEQUENCE</scope>
    <source>
        <tissue evidence="1">Leaf</tissue>
    </source>
</reference>
<comment type="caution">
    <text evidence="1">The sequence shown here is derived from an EMBL/GenBank/DDBJ whole genome shotgun (WGS) entry which is preliminary data.</text>
</comment>
<dbReference type="InterPro" id="IPR010683">
    <property type="entry name" value="DUF1262"/>
</dbReference>
<organism evidence="1 2">
    <name type="scientific">Carya illinoinensis</name>
    <name type="common">Pecan</name>
    <dbReference type="NCBI Taxonomy" id="32201"/>
    <lineage>
        <taxon>Eukaryota</taxon>
        <taxon>Viridiplantae</taxon>
        <taxon>Streptophyta</taxon>
        <taxon>Embryophyta</taxon>
        <taxon>Tracheophyta</taxon>
        <taxon>Spermatophyta</taxon>
        <taxon>Magnoliopsida</taxon>
        <taxon>eudicotyledons</taxon>
        <taxon>Gunneridae</taxon>
        <taxon>Pentapetalae</taxon>
        <taxon>rosids</taxon>
        <taxon>fabids</taxon>
        <taxon>Fagales</taxon>
        <taxon>Juglandaceae</taxon>
        <taxon>Carya</taxon>
    </lineage>
</organism>
<proteinExistence type="predicted"/>
<sequence length="418" mass="47968">MYVTKFLSHYLKDPSSLFLPPPEGPNSGVLVIQDEEAEPTCCFGLCKSHMITDLPFPQNKKLTLQYSTGSGEHRHVENFYAALIPVLNQPLSSNRYYAIKTRGRHKGHCPFFINIVPYRISSIYPDLFNLNHFFVLFLHLSRFLSLPLFLLSMVAFQPKPLDPNEMHQQFEIHSNETSCGRSGFVAKPIAPDGFLPRFLAKRGWQVHTSTPRNFNLGEALGLDTTLRARLPDFNFPLSYKSSQNVVVGMWYSPFMFIKEGTPKDQMTRSMYYEITLEQKWEQVFSCENSESQSNVVVVDAILQREEVLIAGMEVVDLNVVDGVMWFKSFGNGGGEVSVGLSMLVVERMKWEQKRVGWVGGNERQVALKRVEEFGGSAGEWINFGFYVLVERFVVRRMDRSVVLTYDFKHINQTRTKWE</sequence>
<evidence type="ECO:0000313" key="1">
    <source>
        <dbReference type="EMBL" id="KAG6712691.1"/>
    </source>
</evidence>
<dbReference type="Proteomes" id="UP000811246">
    <property type="component" value="Chromosome 5"/>
</dbReference>
<gene>
    <name evidence="1" type="ORF">I3842_05G114800</name>
</gene>
<accession>A0A922F2J9</accession>
<dbReference type="EMBL" id="CM031829">
    <property type="protein sequence ID" value="KAG6712691.1"/>
    <property type="molecule type" value="Genomic_DNA"/>
</dbReference>
<protein>
    <submittedName>
        <fullName evidence="1">Uncharacterized protein</fullName>
    </submittedName>
</protein>
<dbReference type="OrthoDB" id="647907at2759"/>
<dbReference type="PANTHER" id="PTHR31050:SF14">
    <property type="entry name" value="DUF1618 DOMAIN-CONTAINING PROTEIN"/>
    <property type="match status" value="1"/>
</dbReference>
<dbReference type="Pfam" id="PF06880">
    <property type="entry name" value="DUF1262"/>
    <property type="match status" value="1"/>
</dbReference>
<dbReference type="PANTHER" id="PTHR31050">
    <property type="entry name" value="OS08G0413200 PROTEIN"/>
    <property type="match status" value="1"/>
</dbReference>
<evidence type="ECO:0000313" key="2">
    <source>
        <dbReference type="Proteomes" id="UP000811246"/>
    </source>
</evidence>
<name>A0A922F2J9_CARIL</name>
<dbReference type="AlphaFoldDB" id="A0A922F2J9"/>